<dbReference type="EMBL" id="PDXA01000007">
    <property type="protein sequence ID" value="RYN56648.1"/>
    <property type="molecule type" value="Genomic_DNA"/>
</dbReference>
<comment type="caution">
    <text evidence="10">The sequence shown here is derived from an EMBL/GenBank/DDBJ whole genome shotgun (WGS) entry which is preliminary data.</text>
</comment>
<comment type="subcellular location">
    <subcellularLocation>
        <location evidence="1">Membrane</location>
        <topology evidence="1">Single-pass membrane protein</topology>
    </subcellularLocation>
</comment>
<evidence type="ECO:0000256" key="2">
    <source>
        <dbReference type="ARBA" id="ARBA00022692"/>
    </source>
</evidence>
<organism evidence="10 11">
    <name type="scientific">Alternaria tenuissima</name>
    <dbReference type="NCBI Taxonomy" id="119927"/>
    <lineage>
        <taxon>Eukaryota</taxon>
        <taxon>Fungi</taxon>
        <taxon>Dikarya</taxon>
        <taxon>Ascomycota</taxon>
        <taxon>Pezizomycotina</taxon>
        <taxon>Dothideomycetes</taxon>
        <taxon>Pleosporomycetidae</taxon>
        <taxon>Pleosporales</taxon>
        <taxon>Pleosporineae</taxon>
        <taxon>Pleosporaceae</taxon>
        <taxon>Alternaria</taxon>
        <taxon>Alternaria sect. Alternaria</taxon>
        <taxon>Alternaria alternata complex</taxon>
    </lineage>
</organism>
<proteinExistence type="predicted"/>
<keyword evidence="4" id="KW-1133">Transmembrane helix</keyword>
<sequence length="270" mass="29352">MRTAFVLLFVAFVQRVASSRYPLLQWDPETVEDCIEWYDNGQGKTCEWVRKLYGYTAAEFSEWNPSVGLDCKPWGDWQSYCVITQRKYDSIHPTTTSSKVTTTTTTSTSQAPSLGPSPTSWDALGCYAQNPNRPILEKNMDPNGDASLSVAKCKDSCYRDAYTFAGVQEGNQCWCSSYVAGEFTKNQTDCNIPCTGNKAEFCGGKGVINVFRALENAALVTTISVTSASVTSTSLASISVTSTSVKAAAASNSAIKNRAIIGILYRACCL</sequence>
<dbReference type="SMART" id="SM00321">
    <property type="entry name" value="WSC"/>
    <property type="match status" value="1"/>
</dbReference>
<evidence type="ECO:0000256" key="4">
    <source>
        <dbReference type="ARBA" id="ARBA00022989"/>
    </source>
</evidence>
<dbReference type="PROSITE" id="PS51212">
    <property type="entry name" value="WSC"/>
    <property type="match status" value="1"/>
</dbReference>
<evidence type="ECO:0000256" key="7">
    <source>
        <dbReference type="SAM" id="MobiDB-lite"/>
    </source>
</evidence>
<evidence type="ECO:0000256" key="8">
    <source>
        <dbReference type="SAM" id="SignalP"/>
    </source>
</evidence>
<dbReference type="InterPro" id="IPR051836">
    <property type="entry name" value="Kremen_rcpt"/>
</dbReference>
<evidence type="ECO:0000259" key="9">
    <source>
        <dbReference type="PROSITE" id="PS51212"/>
    </source>
</evidence>
<gene>
    <name evidence="10" type="ORF">AA0114_g2742</name>
</gene>
<dbReference type="AlphaFoldDB" id="A0A4Q4MR15"/>
<name>A0A4Q4MR15_9PLEO</name>
<dbReference type="PANTHER" id="PTHR24269:SF16">
    <property type="entry name" value="PROTEIN SLG1"/>
    <property type="match status" value="1"/>
</dbReference>
<evidence type="ECO:0000256" key="5">
    <source>
        <dbReference type="ARBA" id="ARBA00023136"/>
    </source>
</evidence>
<feature type="region of interest" description="Disordered" evidence="7">
    <location>
        <begin position="94"/>
        <end position="118"/>
    </location>
</feature>
<feature type="signal peptide" evidence="8">
    <location>
        <begin position="1"/>
        <end position="18"/>
    </location>
</feature>
<feature type="compositionally biased region" description="Low complexity" evidence="7">
    <location>
        <begin position="94"/>
        <end position="109"/>
    </location>
</feature>
<protein>
    <recommendedName>
        <fullName evidence="9">WSC domain-containing protein</fullName>
    </recommendedName>
</protein>
<evidence type="ECO:0000313" key="11">
    <source>
        <dbReference type="Proteomes" id="UP000292402"/>
    </source>
</evidence>
<evidence type="ECO:0000313" key="10">
    <source>
        <dbReference type="EMBL" id="RYN56648.1"/>
    </source>
</evidence>
<reference evidence="11" key="1">
    <citation type="journal article" date="2019" name="bioRxiv">
        <title>Genomics, evolutionary history and diagnostics of the Alternaria alternata species group including apple and Asian pear pathotypes.</title>
        <authorList>
            <person name="Armitage A.D."/>
            <person name="Cockerton H.M."/>
            <person name="Sreenivasaprasad S."/>
            <person name="Woodhall J.W."/>
            <person name="Lane C.R."/>
            <person name="Harrison R.J."/>
            <person name="Clarkson J.P."/>
        </authorList>
    </citation>
    <scope>NUCLEOTIDE SEQUENCE [LARGE SCALE GENOMIC DNA]</scope>
    <source>
        <strain evidence="11">FERA 1082</strain>
    </source>
</reference>
<keyword evidence="3 8" id="KW-0732">Signal</keyword>
<dbReference type="PANTHER" id="PTHR24269">
    <property type="entry name" value="KREMEN PROTEIN"/>
    <property type="match status" value="1"/>
</dbReference>
<dbReference type="Proteomes" id="UP000292402">
    <property type="component" value="Unassembled WGS sequence"/>
</dbReference>
<keyword evidence="5" id="KW-0472">Membrane</keyword>
<feature type="chain" id="PRO_5020692532" description="WSC domain-containing protein" evidence="8">
    <location>
        <begin position="19"/>
        <end position="270"/>
    </location>
</feature>
<feature type="domain" description="WSC" evidence="9">
    <location>
        <begin position="120"/>
        <end position="214"/>
    </location>
</feature>
<evidence type="ECO:0000256" key="6">
    <source>
        <dbReference type="ARBA" id="ARBA00023180"/>
    </source>
</evidence>
<keyword evidence="6" id="KW-0325">Glycoprotein</keyword>
<dbReference type="GO" id="GO:0005886">
    <property type="term" value="C:plasma membrane"/>
    <property type="evidence" value="ECO:0007669"/>
    <property type="project" value="TreeGrafter"/>
</dbReference>
<evidence type="ECO:0000256" key="1">
    <source>
        <dbReference type="ARBA" id="ARBA00004167"/>
    </source>
</evidence>
<dbReference type="Pfam" id="PF01822">
    <property type="entry name" value="WSC"/>
    <property type="match status" value="1"/>
</dbReference>
<accession>A0A4Q4MR15</accession>
<keyword evidence="2" id="KW-0812">Transmembrane</keyword>
<dbReference type="InterPro" id="IPR002889">
    <property type="entry name" value="WSC_carb-bd"/>
</dbReference>
<evidence type="ECO:0000256" key="3">
    <source>
        <dbReference type="ARBA" id="ARBA00022729"/>
    </source>
</evidence>